<dbReference type="SUPFAM" id="SSF81383">
    <property type="entry name" value="F-box domain"/>
    <property type="match status" value="1"/>
</dbReference>
<dbReference type="AlphaFoldDB" id="A0A8I6XUT3"/>
<reference evidence="2" key="3">
    <citation type="submission" date="2022-01" db="UniProtKB">
        <authorList>
            <consortium name="EnsemblPlants"/>
        </authorList>
    </citation>
    <scope>IDENTIFICATION</scope>
    <source>
        <strain evidence="2">subsp. vulgare</strain>
    </source>
</reference>
<feature type="domain" description="KIB1-4 beta-propeller" evidence="1">
    <location>
        <begin position="107"/>
        <end position="355"/>
    </location>
</feature>
<proteinExistence type="predicted"/>
<reference evidence="3" key="1">
    <citation type="journal article" date="2012" name="Nature">
        <title>A physical, genetic and functional sequence assembly of the barley genome.</title>
        <authorList>
            <consortium name="The International Barley Genome Sequencing Consortium"/>
            <person name="Mayer K.F."/>
            <person name="Waugh R."/>
            <person name="Brown J.W."/>
            <person name="Schulman A."/>
            <person name="Langridge P."/>
            <person name="Platzer M."/>
            <person name="Fincher G.B."/>
            <person name="Muehlbauer G.J."/>
            <person name="Sato K."/>
            <person name="Close T.J."/>
            <person name="Wise R.P."/>
            <person name="Stein N."/>
        </authorList>
    </citation>
    <scope>NUCLEOTIDE SEQUENCE [LARGE SCALE GENOMIC DNA]</scope>
    <source>
        <strain evidence="3">cv. Morex</strain>
    </source>
</reference>
<keyword evidence="3" id="KW-1185">Reference proteome</keyword>
<organism evidence="2 3">
    <name type="scientific">Hordeum vulgare subsp. vulgare</name>
    <name type="common">Domesticated barley</name>
    <dbReference type="NCBI Taxonomy" id="112509"/>
    <lineage>
        <taxon>Eukaryota</taxon>
        <taxon>Viridiplantae</taxon>
        <taxon>Streptophyta</taxon>
        <taxon>Embryophyta</taxon>
        <taxon>Tracheophyta</taxon>
        <taxon>Spermatophyta</taxon>
        <taxon>Magnoliopsida</taxon>
        <taxon>Liliopsida</taxon>
        <taxon>Poales</taxon>
        <taxon>Poaceae</taxon>
        <taxon>BOP clade</taxon>
        <taxon>Pooideae</taxon>
        <taxon>Triticodae</taxon>
        <taxon>Triticeae</taxon>
        <taxon>Hordeinae</taxon>
        <taxon>Hordeum</taxon>
    </lineage>
</organism>
<dbReference type="Pfam" id="PF03478">
    <property type="entry name" value="Beta-prop_KIB1-4"/>
    <property type="match status" value="1"/>
</dbReference>
<sequence>MPVTHCWSDLPPDLVRGISGRLHDPADFVRFHAVCRPWRDPWSPTAKTARFLPWLLAAVNHQDSTRFEMRCVLSKSNYRSQPLLSEPCRQWVTSSSGTGLRCLTIQDLRPSLHDLLTGGMAHLPPLPGGRGLGLWEKQIKPLGVIYPDGTTLLYSMSYLGGMLLESRAGFRFTAAILRPADAEWTIVQRTLECTTWSRCSNDACVAYHGGKILVIMKAGIWRVVTPPADEPSDVLVIVKSQGKPVVQLSSNEESTCNYILESRGEILWVSIQIRENNRYQAVPHACHLNVTVSVQALEEPSSPELEKIRWVRRDGRCLADRVMFLGSRHSYVVDAGWVPNGHGGCAYFLCHTNGDFSYGYGNRAVFRCNLIDGKTQLVQRLPPCWHNKMCTWFNPESIITPPQEISKSLQEQQPQIGPTISGPLTHTLRIERHRVPSMRTSYPTLGDGCMLNRGFATP</sequence>
<accession>A0A8I6XUT3</accession>
<dbReference type="InterPro" id="IPR036047">
    <property type="entry name" value="F-box-like_dom_sf"/>
</dbReference>
<evidence type="ECO:0000313" key="3">
    <source>
        <dbReference type="Proteomes" id="UP000011116"/>
    </source>
</evidence>
<reference evidence="2" key="2">
    <citation type="submission" date="2020-10" db="EMBL/GenBank/DDBJ databases">
        <authorList>
            <person name="Scholz U."/>
            <person name="Mascher M."/>
            <person name="Fiebig A."/>
        </authorList>
    </citation>
    <scope>NUCLEOTIDE SEQUENCE [LARGE SCALE GENOMIC DNA]</scope>
    <source>
        <strain evidence="2">cv. Morex</strain>
    </source>
</reference>
<dbReference type="EnsemblPlants" id="HORVU.MOREX.r3.3HG0321190.1">
    <property type="protein sequence ID" value="HORVU.MOREX.r3.3HG0321190.1"/>
    <property type="gene ID" value="HORVU.MOREX.r3.3HG0321190"/>
</dbReference>
<dbReference type="InterPro" id="IPR005174">
    <property type="entry name" value="KIB1-4_b-propeller"/>
</dbReference>
<dbReference type="Gramene" id="HORVU.MOREX.r2.3HG0268100.1">
    <property type="protein sequence ID" value="HORVU.MOREX.r2.3HG0268100.1"/>
    <property type="gene ID" value="HORVU.MOREX.r2.3HG0268100"/>
</dbReference>
<protein>
    <recommendedName>
        <fullName evidence="1">KIB1-4 beta-propeller domain-containing protein</fullName>
    </recommendedName>
</protein>
<dbReference type="Gramene" id="HORVU.MOREX.r3.3HG0321190.1">
    <property type="protein sequence ID" value="HORVU.MOREX.r3.3HG0321190.1"/>
    <property type="gene ID" value="HORVU.MOREX.r3.3HG0321190"/>
</dbReference>
<dbReference type="PANTHER" id="PTHR33110">
    <property type="entry name" value="F-BOX/KELCH-REPEAT PROTEIN-RELATED"/>
    <property type="match status" value="1"/>
</dbReference>
<dbReference type="Proteomes" id="UP000011116">
    <property type="component" value="Chromosome 3H"/>
</dbReference>
<evidence type="ECO:0000313" key="2">
    <source>
        <dbReference type="EnsemblPlants" id="HORVU.MOREX.r3.3HG0321190.1"/>
    </source>
</evidence>
<evidence type="ECO:0000259" key="1">
    <source>
        <dbReference type="Pfam" id="PF03478"/>
    </source>
</evidence>
<name>A0A8I6XUT3_HORVV</name>
<dbReference type="PANTHER" id="PTHR33110:SF139">
    <property type="entry name" value="RRM DOMAIN-CONTAINING PROTEIN"/>
    <property type="match status" value="1"/>
</dbReference>